<dbReference type="PANTHER" id="PTHR30137:SF8">
    <property type="entry name" value="BLR5498 PROTEIN"/>
    <property type="match status" value="1"/>
</dbReference>
<sequence>MKFGLFYEMQGAADRSDAELYQEHLDQFCLADELGYDCLWLAELHFQRAYSILPAPLLLAAAASQVTKRIRLGMGISVLPINQPLRLAEELATLDILSGGRVDWGIGRGHPMTGIYDHFNIDIDQSKALFREHLDIIRLAWTEEEFSFNGKFNSIDRVRVVPKPVQKPTLPTFVSAFSPDTFDLAGEYGFNLFLPAQVLPLEQLKQAVGGYKAALAKYQRDASKFRLPVLLPVYIDSDGDRARRDVEKAMMSYYDIIGVMMGEMMGRLQEKHAQFPDSYKGYLQLGELTKDLNYDFVCRELAIFGSPEEAIERITRLRDEVGLQDIILWTNVGAMPHDKVSNSMRLFADKVMPHFT</sequence>
<evidence type="ECO:0000256" key="1">
    <source>
        <dbReference type="ARBA" id="ARBA00023002"/>
    </source>
</evidence>
<evidence type="ECO:0000313" key="5">
    <source>
        <dbReference type="Proteomes" id="UP000092952"/>
    </source>
</evidence>
<dbReference type="AlphaFoldDB" id="A0A1B1YWV3"/>
<gene>
    <name evidence="4" type="ORF">PG2T_14455</name>
</gene>
<dbReference type="SUPFAM" id="SSF51679">
    <property type="entry name" value="Bacterial luciferase-like"/>
    <property type="match status" value="1"/>
</dbReference>
<evidence type="ECO:0000313" key="4">
    <source>
        <dbReference type="EMBL" id="ANX05262.1"/>
    </source>
</evidence>
<dbReference type="GO" id="GO:0005829">
    <property type="term" value="C:cytosol"/>
    <property type="evidence" value="ECO:0007669"/>
    <property type="project" value="TreeGrafter"/>
</dbReference>
<keyword evidence="5" id="KW-1185">Reference proteome</keyword>
<reference evidence="5" key="1">
    <citation type="submission" date="2016-03" db="EMBL/GenBank/DDBJ databases">
        <title>Complete genome sequence of Solimmundus cernigliae, representing a novel lineage of polycyclic aromatic hydrocarbon degraders within the Gammaproteobacteria.</title>
        <authorList>
            <person name="Singleton D.R."/>
            <person name="Dickey A.N."/>
            <person name="Scholl E.H."/>
            <person name="Wright F.A."/>
            <person name="Aitken M.D."/>
        </authorList>
    </citation>
    <scope>NUCLEOTIDE SEQUENCE [LARGE SCALE GENOMIC DNA]</scope>
    <source>
        <strain evidence="5">TR3.2</strain>
    </source>
</reference>
<keyword evidence="2" id="KW-0503">Monooxygenase</keyword>
<dbReference type="STRING" id="1810504.PG2T_14455"/>
<dbReference type="PANTHER" id="PTHR30137">
    <property type="entry name" value="LUCIFERASE-LIKE MONOOXYGENASE"/>
    <property type="match status" value="1"/>
</dbReference>
<dbReference type="GO" id="GO:0016705">
    <property type="term" value="F:oxidoreductase activity, acting on paired donors, with incorporation or reduction of molecular oxygen"/>
    <property type="evidence" value="ECO:0007669"/>
    <property type="project" value="InterPro"/>
</dbReference>
<dbReference type="Proteomes" id="UP000092952">
    <property type="component" value="Chromosome"/>
</dbReference>
<dbReference type="OrthoDB" id="7903015at2"/>
<dbReference type="InterPro" id="IPR011251">
    <property type="entry name" value="Luciferase-like_dom"/>
</dbReference>
<dbReference type="GO" id="GO:0004497">
    <property type="term" value="F:monooxygenase activity"/>
    <property type="evidence" value="ECO:0007669"/>
    <property type="project" value="UniProtKB-KW"/>
</dbReference>
<dbReference type="Gene3D" id="3.20.20.30">
    <property type="entry name" value="Luciferase-like domain"/>
    <property type="match status" value="1"/>
</dbReference>
<accession>A0A1B1YWV3</accession>
<evidence type="ECO:0000259" key="3">
    <source>
        <dbReference type="Pfam" id="PF00296"/>
    </source>
</evidence>
<dbReference type="InParanoid" id="A0A1B1YWV3"/>
<proteinExistence type="predicted"/>
<evidence type="ECO:0000256" key="2">
    <source>
        <dbReference type="ARBA" id="ARBA00023033"/>
    </source>
</evidence>
<dbReference type="InterPro" id="IPR036661">
    <property type="entry name" value="Luciferase-like_sf"/>
</dbReference>
<dbReference type="EMBL" id="CP014671">
    <property type="protein sequence ID" value="ANX05262.1"/>
    <property type="molecule type" value="Genomic_DNA"/>
</dbReference>
<dbReference type="KEGG" id="gbi:PG2T_14455"/>
<organism evidence="4 5">
    <name type="scientific">Immundisolibacter cernigliae</name>
    <dbReference type="NCBI Taxonomy" id="1810504"/>
    <lineage>
        <taxon>Bacteria</taxon>
        <taxon>Pseudomonadati</taxon>
        <taxon>Pseudomonadota</taxon>
        <taxon>Gammaproteobacteria</taxon>
        <taxon>Immundisolibacterales</taxon>
        <taxon>Immundisolibacteraceae</taxon>
        <taxon>Immundisolibacter</taxon>
    </lineage>
</organism>
<protein>
    <recommendedName>
        <fullName evidence="3">Luciferase-like domain-containing protein</fullName>
    </recommendedName>
</protein>
<dbReference type="RefSeq" id="WP_068807053.1">
    <property type="nucleotide sequence ID" value="NZ_CP014671.1"/>
</dbReference>
<dbReference type="InterPro" id="IPR050766">
    <property type="entry name" value="Bact_Lucif_Oxidored"/>
</dbReference>
<name>A0A1B1YWV3_9GAMM</name>
<feature type="domain" description="Luciferase-like" evidence="3">
    <location>
        <begin position="1"/>
        <end position="319"/>
    </location>
</feature>
<keyword evidence="1" id="KW-0560">Oxidoreductase</keyword>
<dbReference type="Pfam" id="PF00296">
    <property type="entry name" value="Bac_luciferase"/>
    <property type="match status" value="1"/>
</dbReference>